<comment type="caution">
    <text evidence="2">The sequence shown here is derived from an EMBL/GenBank/DDBJ whole genome shotgun (WGS) entry which is preliminary data.</text>
</comment>
<dbReference type="Pfam" id="PF13302">
    <property type="entry name" value="Acetyltransf_3"/>
    <property type="match status" value="1"/>
</dbReference>
<reference evidence="2 3" key="1">
    <citation type="submission" date="2018-08" db="EMBL/GenBank/DDBJ databases">
        <title>Meiothermus cateniformans JCM 15151 genome sequencing project.</title>
        <authorList>
            <person name="Da Costa M.S."/>
            <person name="Albuquerque L."/>
            <person name="Raposo P."/>
            <person name="Froufe H.J.C."/>
            <person name="Barroso C.S."/>
            <person name="Egas C."/>
        </authorList>
    </citation>
    <scope>NUCLEOTIDE SEQUENCE [LARGE SCALE GENOMIC DNA]</scope>
    <source>
        <strain evidence="2 3">JCM 15151</strain>
    </source>
</reference>
<sequence>MNPDLTQAITLEGKLVRLEPLTMAHLPALLEIAQLEDYPYTAVPKSQLEMQRYIQAALDEQAQGQALPFATVDKRASRVVGSTRFMAFEYWPWPKNSPHHRPLRPDAVEIGHTWLAPPAQRTGLNTEAKLLMLTHAFEKLGVRRVTLKTDARNLRSRRAIERLGAHLDGILRAHRPAADGGIRDSAMYSILAEEWPAIKTRLLGLLAQKNPA</sequence>
<dbReference type="InterPro" id="IPR016181">
    <property type="entry name" value="Acyl_CoA_acyltransferase"/>
</dbReference>
<proteinExistence type="predicted"/>
<evidence type="ECO:0000313" key="2">
    <source>
        <dbReference type="EMBL" id="RIH74822.1"/>
    </source>
</evidence>
<dbReference type="EMBL" id="QWKX01000091">
    <property type="protein sequence ID" value="RIH74822.1"/>
    <property type="molecule type" value="Genomic_DNA"/>
</dbReference>
<dbReference type="InterPro" id="IPR000182">
    <property type="entry name" value="GNAT_dom"/>
</dbReference>
<dbReference type="SUPFAM" id="SSF55729">
    <property type="entry name" value="Acyl-CoA N-acyltransferases (Nat)"/>
    <property type="match status" value="1"/>
</dbReference>
<gene>
    <name evidence="2" type="ORF">Mcate_02530</name>
</gene>
<dbReference type="GO" id="GO:0016747">
    <property type="term" value="F:acyltransferase activity, transferring groups other than amino-acyl groups"/>
    <property type="evidence" value="ECO:0007669"/>
    <property type="project" value="InterPro"/>
</dbReference>
<evidence type="ECO:0000259" key="1">
    <source>
        <dbReference type="PROSITE" id="PS51186"/>
    </source>
</evidence>
<dbReference type="AlphaFoldDB" id="A0A399DXW4"/>
<dbReference type="PANTHER" id="PTHR43610">
    <property type="entry name" value="BLL6696 PROTEIN"/>
    <property type="match status" value="1"/>
</dbReference>
<feature type="domain" description="N-acetyltransferase" evidence="1">
    <location>
        <begin position="16"/>
        <end position="189"/>
    </location>
</feature>
<keyword evidence="2" id="KW-0808">Transferase</keyword>
<organism evidence="2 3">
    <name type="scientific">Meiothermus taiwanensis</name>
    <dbReference type="NCBI Taxonomy" id="172827"/>
    <lineage>
        <taxon>Bacteria</taxon>
        <taxon>Thermotogati</taxon>
        <taxon>Deinococcota</taxon>
        <taxon>Deinococci</taxon>
        <taxon>Thermales</taxon>
        <taxon>Thermaceae</taxon>
        <taxon>Meiothermus</taxon>
    </lineage>
</organism>
<protein>
    <submittedName>
        <fullName evidence="2">Acetyltransferase (GNAT) domain protein</fullName>
    </submittedName>
</protein>
<dbReference type="PROSITE" id="PS51186">
    <property type="entry name" value="GNAT"/>
    <property type="match status" value="1"/>
</dbReference>
<dbReference type="RefSeq" id="WP_027888674.1">
    <property type="nucleotide sequence ID" value="NZ_JBHSXZ010000030.1"/>
</dbReference>
<dbReference type="Proteomes" id="UP000266089">
    <property type="component" value="Unassembled WGS sequence"/>
</dbReference>
<accession>A0A399DXW4</accession>
<dbReference type="OrthoDB" id="9795199at2"/>
<dbReference type="Gene3D" id="3.40.630.30">
    <property type="match status" value="1"/>
</dbReference>
<evidence type="ECO:0000313" key="3">
    <source>
        <dbReference type="Proteomes" id="UP000266089"/>
    </source>
</evidence>
<dbReference type="PANTHER" id="PTHR43610:SF1">
    <property type="entry name" value="N-ACETYLTRANSFERASE DOMAIN-CONTAINING PROTEIN"/>
    <property type="match status" value="1"/>
</dbReference>
<name>A0A399DXW4_9DEIN</name>